<proteinExistence type="predicted"/>
<organism evidence="1 2">
    <name type="scientific">Neolecta irregularis (strain DAH-3)</name>
    <dbReference type="NCBI Taxonomy" id="1198029"/>
    <lineage>
        <taxon>Eukaryota</taxon>
        <taxon>Fungi</taxon>
        <taxon>Dikarya</taxon>
        <taxon>Ascomycota</taxon>
        <taxon>Taphrinomycotina</taxon>
        <taxon>Neolectales</taxon>
        <taxon>Neolectaceae</taxon>
        <taxon>Neolecta</taxon>
    </lineage>
</organism>
<dbReference type="AlphaFoldDB" id="A0A1U7LTL8"/>
<dbReference type="EMBL" id="LXFE01000257">
    <property type="protein sequence ID" value="OLL26016.1"/>
    <property type="molecule type" value="Genomic_DNA"/>
</dbReference>
<name>A0A1U7LTL8_NEOID</name>
<gene>
    <name evidence="1" type="ORF">NEOLI_000189</name>
</gene>
<protein>
    <recommendedName>
        <fullName evidence="3">Peroxisome assembly protein 22</fullName>
    </recommendedName>
</protein>
<evidence type="ECO:0008006" key="3">
    <source>
        <dbReference type="Google" id="ProtNLM"/>
    </source>
</evidence>
<reference evidence="1 2" key="1">
    <citation type="submission" date="2016-04" db="EMBL/GenBank/DDBJ databases">
        <title>Evolutionary innovation and constraint leading to complex multicellularity in the Ascomycota.</title>
        <authorList>
            <person name="Cisse O."/>
            <person name="Nguyen A."/>
            <person name="Hewitt D.A."/>
            <person name="Jedd G."/>
            <person name="Stajich J.E."/>
        </authorList>
    </citation>
    <scope>NUCLEOTIDE SEQUENCE [LARGE SCALE GENOMIC DNA]</scope>
    <source>
        <strain evidence="1 2">DAH-3</strain>
    </source>
</reference>
<evidence type="ECO:0000313" key="2">
    <source>
        <dbReference type="Proteomes" id="UP000186594"/>
    </source>
</evidence>
<accession>A0A1U7LTL8</accession>
<keyword evidence="2" id="KW-1185">Reference proteome</keyword>
<sequence>MAPRKMSYIQVLAVAVVTTGIGYLAYSYCAPLVAAPVKPRKVAVIMDKSISIPSNAKERSDLVVLVNVEEHPDINLAEQETKVHDASCILKCRKRDGIVHMLRMLGVDVIVLSEEYQDLIPQLREWAPRVIVFTKTKDEWNGKVRYLNEQRWDATIFGTPGK</sequence>
<evidence type="ECO:0000313" key="1">
    <source>
        <dbReference type="EMBL" id="OLL26016.1"/>
    </source>
</evidence>
<comment type="caution">
    <text evidence="1">The sequence shown here is derived from an EMBL/GenBank/DDBJ whole genome shotgun (WGS) entry which is preliminary data.</text>
</comment>
<dbReference type="Proteomes" id="UP000186594">
    <property type="component" value="Unassembled WGS sequence"/>
</dbReference>